<comment type="subunit">
    <text evidence="12">Monomer. Interacts with DnaB.</text>
</comment>
<dbReference type="GO" id="GO:0008270">
    <property type="term" value="F:zinc ion binding"/>
    <property type="evidence" value="ECO:0007669"/>
    <property type="project" value="UniProtKB-UniRule"/>
</dbReference>
<dbReference type="InterPro" id="IPR030846">
    <property type="entry name" value="DnaG_bac"/>
</dbReference>
<dbReference type="InterPro" id="IPR037068">
    <property type="entry name" value="DNA_primase_core_N_sf"/>
</dbReference>
<keyword evidence="11 12" id="KW-0804">Transcription</keyword>
<dbReference type="FunFam" id="3.90.580.10:FF:000001">
    <property type="entry name" value="DNA primase"/>
    <property type="match status" value="1"/>
</dbReference>
<dbReference type="PANTHER" id="PTHR30313">
    <property type="entry name" value="DNA PRIMASE"/>
    <property type="match status" value="1"/>
</dbReference>
<evidence type="ECO:0000256" key="3">
    <source>
        <dbReference type="ARBA" id="ARBA00022679"/>
    </source>
</evidence>
<keyword evidence="9" id="KW-0460">Magnesium</keyword>
<dbReference type="InterPro" id="IPR006295">
    <property type="entry name" value="DNA_primase_DnaG"/>
</dbReference>
<feature type="zinc finger region" description="CHC2-type" evidence="12 14">
    <location>
        <begin position="36"/>
        <end position="60"/>
    </location>
</feature>
<keyword evidence="7 12" id="KW-0863">Zinc-finger</keyword>
<feature type="coiled-coil region" evidence="15">
    <location>
        <begin position="520"/>
        <end position="566"/>
    </location>
</feature>
<dbReference type="GO" id="GO:0003899">
    <property type="term" value="F:DNA-directed RNA polymerase activity"/>
    <property type="evidence" value="ECO:0007669"/>
    <property type="project" value="UniProtKB-UniRule"/>
</dbReference>
<proteinExistence type="inferred from homology"/>
<dbReference type="Gene3D" id="3.40.1360.10">
    <property type="match status" value="1"/>
</dbReference>
<keyword evidence="10 12" id="KW-0238">DNA-binding</keyword>
<evidence type="ECO:0000256" key="8">
    <source>
        <dbReference type="ARBA" id="ARBA00022833"/>
    </source>
</evidence>
<comment type="similarity">
    <text evidence="12 13">Belongs to the DnaG primase family.</text>
</comment>
<evidence type="ECO:0000256" key="11">
    <source>
        <dbReference type="ARBA" id="ARBA00023163"/>
    </source>
</evidence>
<dbReference type="HAMAP" id="MF_00974">
    <property type="entry name" value="DNA_primase_DnaG"/>
    <property type="match status" value="1"/>
</dbReference>
<name>A0A410FUN3_BIPS1</name>
<protein>
    <recommendedName>
        <fullName evidence="12 13">DNA primase</fullName>
        <ecNumber evidence="12">2.7.7.101</ecNumber>
    </recommendedName>
</protein>
<keyword evidence="4 12" id="KW-0548">Nucleotidyltransferase</keyword>
<evidence type="ECO:0000256" key="7">
    <source>
        <dbReference type="ARBA" id="ARBA00022771"/>
    </source>
</evidence>
<evidence type="ECO:0000256" key="9">
    <source>
        <dbReference type="ARBA" id="ARBA00022842"/>
    </source>
</evidence>
<evidence type="ECO:0000256" key="13">
    <source>
        <dbReference type="PIRNR" id="PIRNR002811"/>
    </source>
</evidence>
<dbReference type="InterPro" id="IPR016136">
    <property type="entry name" value="DNA_helicase_N/primase_C"/>
</dbReference>
<dbReference type="Gene3D" id="3.90.980.10">
    <property type="entry name" value="DNA primase, catalytic core, N-terminal domain"/>
    <property type="match status" value="1"/>
</dbReference>
<dbReference type="SUPFAM" id="SSF57783">
    <property type="entry name" value="Zinc beta-ribbon"/>
    <property type="match status" value="1"/>
</dbReference>
<comment type="function">
    <text evidence="12 13">RNA polymerase that catalyzes the synthesis of short RNA molecules used as primers for DNA polymerase during DNA replication.</text>
</comment>
<evidence type="ECO:0000256" key="12">
    <source>
        <dbReference type="HAMAP-Rule" id="MF_00974"/>
    </source>
</evidence>
<dbReference type="Pfam" id="PF13155">
    <property type="entry name" value="Toprim_2"/>
    <property type="match status" value="1"/>
</dbReference>
<dbReference type="InterPro" id="IPR050219">
    <property type="entry name" value="DnaG_primase"/>
</dbReference>
<dbReference type="PANTHER" id="PTHR30313:SF2">
    <property type="entry name" value="DNA PRIMASE"/>
    <property type="match status" value="1"/>
</dbReference>
<evidence type="ECO:0000256" key="6">
    <source>
        <dbReference type="ARBA" id="ARBA00022723"/>
    </source>
</evidence>
<gene>
    <name evidence="12" type="primary">dnaG</name>
    <name evidence="17" type="ORF">BIP78_0938</name>
</gene>
<dbReference type="InterPro" id="IPR036977">
    <property type="entry name" value="DNA_primase_Znf_CHC2"/>
</dbReference>
<keyword evidence="5 12" id="KW-0235">DNA replication</keyword>
<keyword evidence="6 12" id="KW-0479">Metal-binding</keyword>
<reference evidence="18" key="1">
    <citation type="submission" date="2018-12" db="EMBL/GenBank/DDBJ databases">
        <title>Complete genome sequence of an uncultured bacterium of the candidate phylum Bipolaricaulota.</title>
        <authorList>
            <person name="Kadnikov V.V."/>
            <person name="Mardanov A.V."/>
            <person name="Beletsky A.V."/>
            <person name="Frank Y.A."/>
            <person name="Karnachuk O.V."/>
            <person name="Ravin N.V."/>
        </authorList>
    </citation>
    <scope>NUCLEOTIDE SEQUENCE [LARGE SCALE GENOMIC DNA]</scope>
</reference>
<dbReference type="InterPro" id="IPR006171">
    <property type="entry name" value="TOPRIM_dom"/>
</dbReference>
<evidence type="ECO:0000256" key="10">
    <source>
        <dbReference type="ARBA" id="ARBA00023125"/>
    </source>
</evidence>
<dbReference type="CDD" id="cd03364">
    <property type="entry name" value="TOPRIM_DnaG_primases"/>
    <property type="match status" value="1"/>
</dbReference>
<dbReference type="GO" id="GO:0005737">
    <property type="term" value="C:cytoplasm"/>
    <property type="evidence" value="ECO:0007669"/>
    <property type="project" value="TreeGrafter"/>
</dbReference>
<keyword evidence="2 12" id="KW-0639">Primosome</keyword>
<evidence type="ECO:0000313" key="18">
    <source>
        <dbReference type="Proteomes" id="UP000287233"/>
    </source>
</evidence>
<dbReference type="GO" id="GO:0003677">
    <property type="term" value="F:DNA binding"/>
    <property type="evidence" value="ECO:0007669"/>
    <property type="project" value="UniProtKB-KW"/>
</dbReference>
<organism evidence="17 18">
    <name type="scientific">Bipolaricaulis sibiricus</name>
    <dbReference type="NCBI Taxonomy" id="2501609"/>
    <lineage>
        <taxon>Bacteria</taxon>
        <taxon>Candidatus Bipolaricaulota</taxon>
        <taxon>Candidatus Bipolaricaulia</taxon>
        <taxon>Candidatus Bipolaricaulales</taxon>
        <taxon>Candidatus Bipolaricaulaceae</taxon>
        <taxon>Candidatus Bipolaricaulis</taxon>
    </lineage>
</organism>
<dbReference type="Gene3D" id="3.90.580.10">
    <property type="entry name" value="Zinc finger, CHC2-type domain"/>
    <property type="match status" value="1"/>
</dbReference>
<dbReference type="GO" id="GO:0006269">
    <property type="term" value="P:DNA replication, synthesis of primer"/>
    <property type="evidence" value="ECO:0007669"/>
    <property type="project" value="UniProtKB-UniRule"/>
</dbReference>
<accession>A0A410FUN3</accession>
<dbReference type="EC" id="2.7.7.101" evidence="12"/>
<evidence type="ECO:0000256" key="4">
    <source>
        <dbReference type="ARBA" id="ARBA00022695"/>
    </source>
</evidence>
<dbReference type="InterPro" id="IPR002694">
    <property type="entry name" value="Znf_CHC2"/>
</dbReference>
<dbReference type="KEGG" id="bih:BIP78_0938"/>
<evidence type="ECO:0000256" key="5">
    <source>
        <dbReference type="ARBA" id="ARBA00022705"/>
    </source>
</evidence>
<keyword evidence="3 12" id="KW-0808">Transferase</keyword>
<keyword evidence="8 12" id="KW-0862">Zinc</keyword>
<dbReference type="InterPro" id="IPR034151">
    <property type="entry name" value="TOPRIM_DnaG_bac"/>
</dbReference>
<feature type="domain" description="Toprim" evidence="16">
    <location>
        <begin position="243"/>
        <end position="324"/>
    </location>
</feature>
<dbReference type="GO" id="GO:1990077">
    <property type="term" value="C:primosome complex"/>
    <property type="evidence" value="ECO:0007669"/>
    <property type="project" value="UniProtKB-KW"/>
</dbReference>
<dbReference type="PROSITE" id="PS50880">
    <property type="entry name" value="TOPRIM"/>
    <property type="match status" value="1"/>
</dbReference>
<dbReference type="Pfam" id="PF08275">
    <property type="entry name" value="DNAG_N"/>
    <property type="match status" value="1"/>
</dbReference>
<evidence type="ECO:0000313" key="17">
    <source>
        <dbReference type="EMBL" id="QAA76704.1"/>
    </source>
</evidence>
<dbReference type="AlphaFoldDB" id="A0A410FUN3"/>
<evidence type="ECO:0000256" key="1">
    <source>
        <dbReference type="ARBA" id="ARBA00022478"/>
    </source>
</evidence>
<dbReference type="PIRSF" id="PIRSF002811">
    <property type="entry name" value="DnaG"/>
    <property type="match status" value="1"/>
</dbReference>
<dbReference type="InterPro" id="IPR013264">
    <property type="entry name" value="DNAG_N"/>
</dbReference>
<comment type="domain">
    <text evidence="12">Contains an N-terminal zinc-binding domain, a central core domain that contains the primase activity, and a C-terminal DnaB-binding domain.</text>
</comment>
<dbReference type="EMBL" id="CP034928">
    <property type="protein sequence ID" value="QAA76704.1"/>
    <property type="molecule type" value="Genomic_DNA"/>
</dbReference>
<keyword evidence="1 12" id="KW-0240">DNA-directed RNA polymerase</keyword>
<dbReference type="Proteomes" id="UP000287233">
    <property type="component" value="Chromosome"/>
</dbReference>
<dbReference type="NCBIfam" id="TIGR01391">
    <property type="entry name" value="dnaG"/>
    <property type="match status" value="1"/>
</dbReference>
<sequence length="567" mass="63142">MPGRELEEVKARVDIVELIGRYVALRPSGQRFKGRCPFHPDDTPSFIVSPDKGLWHCFGCHAGGDAIGFLMKVERLSFPEALARLAQELGVEIHASGGEGRARLLQVNQQAVEFFARELRKPSGRKARDYLLSRGLGEELWERHKLGYAPEGWDGLLRALGRVGTEILRELGLVIAGERGYYDRFRDRVMFTLCDDQGRPVAFAGRSFAGEPKYLNTPNTALFTKGTLLYGLDLARDAIRSTGRAVLVEGYTDVISFHAAGIGEAIGSMGTALTDAQARLIARHTDHVVIAYDRDAAGEASALRGLVILRAAGLQVGVAVLPPGEDPDSLVRRHGAEAAREVLAHALPFHRFFVEAMASRHEISTVEGKERVLIEAKTFWPEIRSVPLQHEVARELSSMLALREEEVWRYLQAEARSASLPEARARVGPEEIFVHFLIEGKLPDHALEQLDLEEFRPEHRPIVAKWLELWHEGQRPTAAALAADLSPEQVDILTRVALLEVPFSDEAQAVEDAVTRFLYLPRVNRRLSETRRQLAAAEAAGDTGRVQALNSELQALCQERMRILRRR</sequence>
<dbReference type="SMART" id="SM00493">
    <property type="entry name" value="TOPRIM"/>
    <property type="match status" value="1"/>
</dbReference>
<keyword evidence="15" id="KW-0175">Coiled coil</keyword>
<evidence type="ECO:0000256" key="15">
    <source>
        <dbReference type="SAM" id="Coils"/>
    </source>
</evidence>
<evidence type="ECO:0000256" key="14">
    <source>
        <dbReference type="PIRSR" id="PIRSR002811-1"/>
    </source>
</evidence>
<comment type="cofactor">
    <cofactor evidence="12 13 14">
        <name>Zn(2+)</name>
        <dbReference type="ChEBI" id="CHEBI:29105"/>
    </cofactor>
    <text evidence="12 13 14">Binds 1 zinc ion per monomer.</text>
</comment>
<dbReference type="Pfam" id="PF01807">
    <property type="entry name" value="Zn_ribbon_DnaG"/>
    <property type="match status" value="1"/>
</dbReference>
<dbReference type="GO" id="GO:0000428">
    <property type="term" value="C:DNA-directed RNA polymerase complex"/>
    <property type="evidence" value="ECO:0007669"/>
    <property type="project" value="UniProtKB-KW"/>
</dbReference>
<evidence type="ECO:0000259" key="16">
    <source>
        <dbReference type="PROSITE" id="PS50880"/>
    </source>
</evidence>
<dbReference type="SMART" id="SM00400">
    <property type="entry name" value="ZnF_CHCC"/>
    <property type="match status" value="1"/>
</dbReference>
<dbReference type="Gene3D" id="1.10.860.10">
    <property type="entry name" value="DNAb Helicase, Chain A"/>
    <property type="match status" value="1"/>
</dbReference>
<evidence type="ECO:0000256" key="2">
    <source>
        <dbReference type="ARBA" id="ARBA00022515"/>
    </source>
</evidence>
<comment type="catalytic activity">
    <reaction evidence="12">
        <text>ssDNA + n NTP = ssDNA/pppN(pN)n-1 hybrid + (n-1) diphosphate.</text>
        <dbReference type="EC" id="2.7.7.101"/>
    </reaction>
</comment>
<dbReference type="SUPFAM" id="SSF56731">
    <property type="entry name" value="DNA primase core"/>
    <property type="match status" value="1"/>
</dbReference>